<evidence type="ECO:0000256" key="3">
    <source>
        <dbReference type="SAM" id="SignalP"/>
    </source>
</evidence>
<reference evidence="4 5" key="1">
    <citation type="journal article" date="2015" name="Genome Announc.">
        <title>Draft Genome Sequence and Gene Annotation of the Entomopathogenic Fungus Verticillium hemipterigenum.</title>
        <authorList>
            <person name="Horn F."/>
            <person name="Habel A."/>
            <person name="Scharf D.H."/>
            <person name="Dworschak J."/>
            <person name="Brakhage A.A."/>
            <person name="Guthke R."/>
            <person name="Hertweck C."/>
            <person name="Linde J."/>
        </authorList>
    </citation>
    <scope>NUCLEOTIDE SEQUENCE [LARGE SCALE GENOMIC DNA]</scope>
</reference>
<dbReference type="Gene3D" id="3.40.50.1820">
    <property type="entry name" value="alpha/beta hydrolase"/>
    <property type="match status" value="1"/>
</dbReference>
<evidence type="ECO:0000313" key="4">
    <source>
        <dbReference type="EMBL" id="CEJ91396.1"/>
    </source>
</evidence>
<dbReference type="InterPro" id="IPR000675">
    <property type="entry name" value="Cutinase/axe"/>
</dbReference>
<dbReference type="GO" id="GO:0052689">
    <property type="term" value="F:carboxylic ester hydrolase activity"/>
    <property type="evidence" value="ECO:0007669"/>
    <property type="project" value="UniProtKB-ARBA"/>
</dbReference>
<dbReference type="EMBL" id="CDHN01000003">
    <property type="protein sequence ID" value="CEJ91396.1"/>
    <property type="molecule type" value="Genomic_DNA"/>
</dbReference>
<keyword evidence="3" id="KW-0732">Signal</keyword>
<accession>A0A0A1T2I6</accession>
<proteinExistence type="predicted"/>
<keyword evidence="2" id="KW-1015">Disulfide bond</keyword>
<dbReference type="PANTHER" id="PTHR33630">
    <property type="entry name" value="CUTINASE RV1984C-RELATED-RELATED"/>
    <property type="match status" value="1"/>
</dbReference>
<evidence type="ECO:0008006" key="6">
    <source>
        <dbReference type="Google" id="ProtNLM"/>
    </source>
</evidence>
<evidence type="ECO:0000313" key="5">
    <source>
        <dbReference type="Proteomes" id="UP000039046"/>
    </source>
</evidence>
<evidence type="ECO:0000256" key="1">
    <source>
        <dbReference type="ARBA" id="ARBA00022801"/>
    </source>
</evidence>
<dbReference type="PANTHER" id="PTHR33630:SF9">
    <property type="entry name" value="CUTINASE 4"/>
    <property type="match status" value="1"/>
</dbReference>
<keyword evidence="1" id="KW-0378">Hydrolase</keyword>
<protein>
    <recommendedName>
        <fullName evidence="6">Acetylxylan esterase</fullName>
    </recommendedName>
</protein>
<gene>
    <name evidence="4" type="ORF">VHEMI07112</name>
</gene>
<sequence length="229" mass="23973">MTIVLKTLAVAALACAAPLDLGPRVTCVPGLYMIVARGSLEPAGEGRIGAITKAVKAQVPGSSSVAVDYPATIVSGTLYPESVYEGIIDAKKKVHNYVATCGDDSRIVLIGYSQGGNVISDMLAGGVLKPMPLDATYRNYIKSVVTFADPTFAANQTYDYGTNAKGSDGIFSRSSSASETALLEPYADIMAAYCDANDSICASGQSTAVHRVEVENHAQEAIDFIVAHR</sequence>
<dbReference type="HOGENOM" id="CLU_040058_4_1_1"/>
<dbReference type="STRING" id="1531966.A0A0A1T2I6"/>
<dbReference type="Proteomes" id="UP000039046">
    <property type="component" value="Unassembled WGS sequence"/>
</dbReference>
<evidence type="ECO:0000256" key="2">
    <source>
        <dbReference type="ARBA" id="ARBA00023157"/>
    </source>
</evidence>
<dbReference type="SMART" id="SM01110">
    <property type="entry name" value="Cutinase"/>
    <property type="match status" value="1"/>
</dbReference>
<name>A0A0A1T2I6_9HYPO</name>
<feature type="signal peptide" evidence="3">
    <location>
        <begin position="1"/>
        <end position="16"/>
    </location>
</feature>
<dbReference type="OrthoDB" id="6020543at2759"/>
<keyword evidence="5" id="KW-1185">Reference proteome</keyword>
<dbReference type="InterPro" id="IPR029058">
    <property type="entry name" value="AB_hydrolase_fold"/>
</dbReference>
<dbReference type="SUPFAM" id="SSF53474">
    <property type="entry name" value="alpha/beta-Hydrolases"/>
    <property type="match status" value="1"/>
</dbReference>
<dbReference type="AlphaFoldDB" id="A0A0A1T2I6"/>
<organism evidence="4 5">
    <name type="scientific">[Torrubiella] hemipterigena</name>
    <dbReference type="NCBI Taxonomy" id="1531966"/>
    <lineage>
        <taxon>Eukaryota</taxon>
        <taxon>Fungi</taxon>
        <taxon>Dikarya</taxon>
        <taxon>Ascomycota</taxon>
        <taxon>Pezizomycotina</taxon>
        <taxon>Sordariomycetes</taxon>
        <taxon>Hypocreomycetidae</taxon>
        <taxon>Hypocreales</taxon>
        <taxon>Clavicipitaceae</taxon>
        <taxon>Clavicipitaceae incertae sedis</taxon>
        <taxon>'Torrubiella' clade</taxon>
    </lineage>
</organism>
<feature type="chain" id="PRO_5001978806" description="Acetylxylan esterase" evidence="3">
    <location>
        <begin position="17"/>
        <end position="229"/>
    </location>
</feature>
<dbReference type="Pfam" id="PF01083">
    <property type="entry name" value="Cutinase"/>
    <property type="match status" value="1"/>
</dbReference>